<evidence type="ECO:0000313" key="3">
    <source>
        <dbReference type="Proteomes" id="UP000481153"/>
    </source>
</evidence>
<dbReference type="InterPro" id="IPR006461">
    <property type="entry name" value="PLAC_motif_containing"/>
</dbReference>
<keyword evidence="1" id="KW-0472">Membrane</keyword>
<evidence type="ECO:0000256" key="1">
    <source>
        <dbReference type="SAM" id="Phobius"/>
    </source>
</evidence>
<keyword evidence="1" id="KW-1133">Transmembrane helix</keyword>
<name>A0A6G0XDT7_9STRA</name>
<feature type="transmembrane region" description="Helical" evidence="1">
    <location>
        <begin position="80"/>
        <end position="104"/>
    </location>
</feature>
<dbReference type="Pfam" id="PF04749">
    <property type="entry name" value="PLAC8"/>
    <property type="match status" value="1"/>
</dbReference>
<proteinExistence type="predicted"/>
<gene>
    <name evidence="2" type="ORF">Ae201684_006192</name>
</gene>
<keyword evidence="3" id="KW-1185">Reference proteome</keyword>
<sequence length="200" mass="21917">MSKPQPQVETAVPVAVPYVVFEVATPQADPNGILEGQWKAGICDCCSDLVPNCCMAYWCPCVSLGQTMARVEASGTTYMVIYGLLYLVYLGMSFSSAAEGNGWFSRNDYYNRYNYHESHFTWKSYVQCTAFVISTIVLMAARSSVRSRFNIAGDGCTDCICSCCCSCCVIAQMATHVEAYTPGQCDFGFKDTLPAYQPAA</sequence>
<dbReference type="AlphaFoldDB" id="A0A6G0XDT7"/>
<keyword evidence="1" id="KW-0812">Transmembrane</keyword>
<evidence type="ECO:0000313" key="2">
    <source>
        <dbReference type="EMBL" id="KAF0738217.1"/>
    </source>
</evidence>
<feature type="transmembrane region" description="Helical" evidence="1">
    <location>
        <begin position="124"/>
        <end position="141"/>
    </location>
</feature>
<dbReference type="PANTHER" id="PTHR15907">
    <property type="entry name" value="DUF614 FAMILY PROTEIN-RELATED"/>
    <property type="match status" value="1"/>
</dbReference>
<dbReference type="Proteomes" id="UP000481153">
    <property type="component" value="Unassembled WGS sequence"/>
</dbReference>
<dbReference type="EMBL" id="VJMJ01000079">
    <property type="protein sequence ID" value="KAF0738217.1"/>
    <property type="molecule type" value="Genomic_DNA"/>
</dbReference>
<comment type="caution">
    <text evidence="2">The sequence shown here is derived from an EMBL/GenBank/DDBJ whole genome shotgun (WGS) entry which is preliminary data.</text>
</comment>
<dbReference type="VEuPathDB" id="FungiDB:AeMF1_005859"/>
<evidence type="ECO:0008006" key="4">
    <source>
        <dbReference type="Google" id="ProtNLM"/>
    </source>
</evidence>
<protein>
    <recommendedName>
        <fullName evidence="4">PLAC8 family protein</fullName>
    </recommendedName>
</protein>
<reference evidence="2 3" key="1">
    <citation type="submission" date="2019-07" db="EMBL/GenBank/DDBJ databases">
        <title>Genomics analysis of Aphanomyces spp. identifies a new class of oomycete effector associated with host adaptation.</title>
        <authorList>
            <person name="Gaulin E."/>
        </authorList>
    </citation>
    <scope>NUCLEOTIDE SEQUENCE [LARGE SCALE GENOMIC DNA]</scope>
    <source>
        <strain evidence="2 3">ATCC 201684</strain>
    </source>
</reference>
<accession>A0A6G0XDT7</accession>
<organism evidence="2 3">
    <name type="scientific">Aphanomyces euteiches</name>
    <dbReference type="NCBI Taxonomy" id="100861"/>
    <lineage>
        <taxon>Eukaryota</taxon>
        <taxon>Sar</taxon>
        <taxon>Stramenopiles</taxon>
        <taxon>Oomycota</taxon>
        <taxon>Saprolegniomycetes</taxon>
        <taxon>Saprolegniales</taxon>
        <taxon>Verrucalvaceae</taxon>
        <taxon>Aphanomyces</taxon>
    </lineage>
</organism>
<dbReference type="NCBIfam" id="TIGR01571">
    <property type="entry name" value="A_thal_Cys_rich"/>
    <property type="match status" value="1"/>
</dbReference>